<proteinExistence type="predicted"/>
<evidence type="ECO:0000313" key="2">
    <source>
        <dbReference type="EMBL" id="KAK3331180.1"/>
    </source>
</evidence>
<sequence>MNNNANNGRRRFVPMSMVTYGPDYRLAGQQQVQQQNQTETAHGSPRAPPFIPQDRDDHIMAAHGPGYQLAGPQQHNQTAAVNNPTSFAPANTAGQGSASDYQLGDPQQQNQAAGVNTPTLFAPWHVAVHGFTSNHQVGDPQQTWNQAATINAPAPFASPSRVAYGYNHALGRQQQQYQAAATTSTSFAPTNMAAHRPNHQLGGQRQVNPAAPAANVPRPFRAMDMVVHGPNHRQVQRVQNQLAPAPGPASGLSPNYNGDPRNMRNHSANIPDEENCAFWITDLPSGVTPKDILGSIKQVGRVFALHINEPNRSSNPNNRRHLLPAAKLVFFKKLAATIFYERHVKFQRPLYVKHQPAKVVRNRIRVPDQKGLPSNHSRVLFITGPPEFVNIPYLTAFFKDKFTYMIDDIIWHGQHPKINMLEWRFSSYRCQANMAYKALTQDPVLGEKLRVVYDEDPCDLLADVGWDRDERLPDCHGYGMFFSLEDLD</sequence>
<name>A0AAE0IUH1_9PEZI</name>
<protein>
    <submittedName>
        <fullName evidence="2">Uncharacterized protein</fullName>
    </submittedName>
</protein>
<evidence type="ECO:0000313" key="3">
    <source>
        <dbReference type="Proteomes" id="UP001283341"/>
    </source>
</evidence>
<keyword evidence="3" id="KW-1185">Reference proteome</keyword>
<reference evidence="2" key="1">
    <citation type="journal article" date="2023" name="Mol. Phylogenet. Evol.">
        <title>Genome-scale phylogeny and comparative genomics of the fungal order Sordariales.</title>
        <authorList>
            <person name="Hensen N."/>
            <person name="Bonometti L."/>
            <person name="Westerberg I."/>
            <person name="Brannstrom I.O."/>
            <person name="Guillou S."/>
            <person name="Cros-Aarteil S."/>
            <person name="Calhoun S."/>
            <person name="Haridas S."/>
            <person name="Kuo A."/>
            <person name="Mondo S."/>
            <person name="Pangilinan J."/>
            <person name="Riley R."/>
            <person name="LaButti K."/>
            <person name="Andreopoulos B."/>
            <person name="Lipzen A."/>
            <person name="Chen C."/>
            <person name="Yan M."/>
            <person name="Daum C."/>
            <person name="Ng V."/>
            <person name="Clum A."/>
            <person name="Steindorff A."/>
            <person name="Ohm R.A."/>
            <person name="Martin F."/>
            <person name="Silar P."/>
            <person name="Natvig D.O."/>
            <person name="Lalanne C."/>
            <person name="Gautier V."/>
            <person name="Ament-Velasquez S.L."/>
            <person name="Kruys A."/>
            <person name="Hutchinson M.I."/>
            <person name="Powell A.J."/>
            <person name="Barry K."/>
            <person name="Miller A.N."/>
            <person name="Grigoriev I.V."/>
            <person name="Debuchy R."/>
            <person name="Gladieux P."/>
            <person name="Hiltunen Thoren M."/>
            <person name="Johannesson H."/>
        </authorList>
    </citation>
    <scope>NUCLEOTIDE SEQUENCE</scope>
    <source>
        <strain evidence="2">CBS 118394</strain>
    </source>
</reference>
<dbReference type="AlphaFoldDB" id="A0AAE0IUH1"/>
<feature type="region of interest" description="Disordered" evidence="1">
    <location>
        <begin position="29"/>
        <end position="111"/>
    </location>
</feature>
<feature type="compositionally biased region" description="Polar residues" evidence="1">
    <location>
        <begin position="71"/>
        <end position="111"/>
    </location>
</feature>
<evidence type="ECO:0000256" key="1">
    <source>
        <dbReference type="SAM" id="MobiDB-lite"/>
    </source>
</evidence>
<comment type="caution">
    <text evidence="2">The sequence shown here is derived from an EMBL/GenBank/DDBJ whole genome shotgun (WGS) entry which is preliminary data.</text>
</comment>
<reference evidence="2" key="2">
    <citation type="submission" date="2023-06" db="EMBL/GenBank/DDBJ databases">
        <authorList>
            <consortium name="Lawrence Berkeley National Laboratory"/>
            <person name="Haridas S."/>
            <person name="Hensen N."/>
            <person name="Bonometti L."/>
            <person name="Westerberg I."/>
            <person name="Brannstrom I.O."/>
            <person name="Guillou S."/>
            <person name="Cros-Aarteil S."/>
            <person name="Calhoun S."/>
            <person name="Kuo A."/>
            <person name="Mondo S."/>
            <person name="Pangilinan J."/>
            <person name="Riley R."/>
            <person name="Labutti K."/>
            <person name="Andreopoulos B."/>
            <person name="Lipzen A."/>
            <person name="Chen C."/>
            <person name="Yanf M."/>
            <person name="Daum C."/>
            <person name="Ng V."/>
            <person name="Clum A."/>
            <person name="Steindorff A."/>
            <person name="Ohm R."/>
            <person name="Martin F."/>
            <person name="Silar P."/>
            <person name="Natvig D."/>
            <person name="Lalanne C."/>
            <person name="Gautier V."/>
            <person name="Ament-Velasquez S.L."/>
            <person name="Kruys A."/>
            <person name="Hutchinson M.I."/>
            <person name="Powell A.J."/>
            <person name="Barry K."/>
            <person name="Miller A.N."/>
            <person name="Grigoriev I.V."/>
            <person name="Debuchy R."/>
            <person name="Gladieux P."/>
            <person name="Thoren M.H."/>
            <person name="Johannesson H."/>
        </authorList>
    </citation>
    <scope>NUCLEOTIDE SEQUENCE</scope>
    <source>
        <strain evidence="2">CBS 118394</strain>
    </source>
</reference>
<dbReference type="Proteomes" id="UP001283341">
    <property type="component" value="Unassembled WGS sequence"/>
</dbReference>
<dbReference type="EMBL" id="JAUEDM010000001">
    <property type="protein sequence ID" value="KAK3331180.1"/>
    <property type="molecule type" value="Genomic_DNA"/>
</dbReference>
<organism evidence="2 3">
    <name type="scientific">Apodospora peruviana</name>
    <dbReference type="NCBI Taxonomy" id="516989"/>
    <lineage>
        <taxon>Eukaryota</taxon>
        <taxon>Fungi</taxon>
        <taxon>Dikarya</taxon>
        <taxon>Ascomycota</taxon>
        <taxon>Pezizomycotina</taxon>
        <taxon>Sordariomycetes</taxon>
        <taxon>Sordariomycetidae</taxon>
        <taxon>Sordariales</taxon>
        <taxon>Lasiosphaeriaceae</taxon>
        <taxon>Apodospora</taxon>
    </lineage>
</organism>
<gene>
    <name evidence="2" type="ORF">B0H66DRAFT_613306</name>
</gene>
<accession>A0AAE0IUH1</accession>